<evidence type="ECO:0000313" key="3">
    <source>
        <dbReference type="Proteomes" id="UP000742631"/>
    </source>
</evidence>
<gene>
    <name evidence="2" type="ORF">K8W01_14375</name>
</gene>
<dbReference type="SUPFAM" id="SSF53807">
    <property type="entry name" value="Helical backbone' metal receptor"/>
    <property type="match status" value="1"/>
</dbReference>
<dbReference type="InterPro" id="IPR051030">
    <property type="entry name" value="Vitamin_B12-ABC_binding"/>
</dbReference>
<sequence>MRRFPPERIVCLTEETVETLYLLGEEHRIVGVSGYAVRPPQVRREKPRVSAFTSADLPKILALDPDLVLAFSDLQAEIVADLARAGVAVHLFNQRDLAGCLAMIRTLGALVGAAGRAEALACSYAERLSRAAAESAGRTRLRVYFEEWDAPMISGIGWVSELIGHAGGQDVFPELSRAQAAKDRIVTSEQVIAAAPEVILASWCGKRVNVERIRARPGWSAIPAVAAGRIYEIKSPLILQPGPAALSDGFDAIRAALAR</sequence>
<dbReference type="Pfam" id="PF01497">
    <property type="entry name" value="Peripla_BP_2"/>
    <property type="match status" value="1"/>
</dbReference>
<organism evidence="2 3">
    <name type="scientific">Methylorubrum populi</name>
    <dbReference type="NCBI Taxonomy" id="223967"/>
    <lineage>
        <taxon>Bacteria</taxon>
        <taxon>Pseudomonadati</taxon>
        <taxon>Pseudomonadota</taxon>
        <taxon>Alphaproteobacteria</taxon>
        <taxon>Hyphomicrobiales</taxon>
        <taxon>Methylobacteriaceae</taxon>
        <taxon>Methylorubrum</taxon>
    </lineage>
</organism>
<name>A0A921E4F5_9HYPH</name>
<dbReference type="CDD" id="cd01144">
    <property type="entry name" value="BtuF"/>
    <property type="match status" value="1"/>
</dbReference>
<comment type="caution">
    <text evidence="2">The sequence shown here is derived from an EMBL/GenBank/DDBJ whole genome shotgun (WGS) entry which is preliminary data.</text>
</comment>
<accession>A0A921E4F5</accession>
<dbReference type="Gene3D" id="3.40.50.1980">
    <property type="entry name" value="Nitrogenase molybdenum iron protein domain"/>
    <property type="match status" value="2"/>
</dbReference>
<dbReference type="PROSITE" id="PS50983">
    <property type="entry name" value="FE_B12_PBP"/>
    <property type="match status" value="1"/>
</dbReference>
<dbReference type="PANTHER" id="PTHR42860:SF2">
    <property type="entry name" value="BLL4160 PROTEIN"/>
    <property type="match status" value="1"/>
</dbReference>
<dbReference type="AlphaFoldDB" id="A0A921E4F5"/>
<reference evidence="2" key="1">
    <citation type="journal article" date="2021" name="PeerJ">
        <title>Extensive microbial diversity within the chicken gut microbiome revealed by metagenomics and culture.</title>
        <authorList>
            <person name="Gilroy R."/>
            <person name="Ravi A."/>
            <person name="Getino M."/>
            <person name="Pursley I."/>
            <person name="Horton D.L."/>
            <person name="Alikhan N.F."/>
            <person name="Baker D."/>
            <person name="Gharbi K."/>
            <person name="Hall N."/>
            <person name="Watson M."/>
            <person name="Adriaenssens E.M."/>
            <person name="Foster-Nyarko E."/>
            <person name="Jarju S."/>
            <person name="Secka A."/>
            <person name="Antonio M."/>
            <person name="Oren A."/>
            <person name="Chaudhuri R.R."/>
            <person name="La Ragione R."/>
            <person name="Hildebrand F."/>
            <person name="Pallen M.J."/>
        </authorList>
    </citation>
    <scope>NUCLEOTIDE SEQUENCE</scope>
    <source>
        <strain evidence="2">316</strain>
    </source>
</reference>
<reference evidence="2" key="2">
    <citation type="submission" date="2021-09" db="EMBL/GenBank/DDBJ databases">
        <authorList>
            <person name="Gilroy R."/>
        </authorList>
    </citation>
    <scope>NUCLEOTIDE SEQUENCE</scope>
    <source>
        <strain evidence="2">316</strain>
    </source>
</reference>
<dbReference type="Proteomes" id="UP000742631">
    <property type="component" value="Unassembled WGS sequence"/>
</dbReference>
<evidence type="ECO:0000313" key="2">
    <source>
        <dbReference type="EMBL" id="HJE24837.1"/>
    </source>
</evidence>
<protein>
    <submittedName>
        <fullName evidence="2">Cobalamin-binding protein</fullName>
    </submittedName>
</protein>
<feature type="domain" description="Fe/B12 periplasmic-binding" evidence="1">
    <location>
        <begin position="8"/>
        <end position="259"/>
    </location>
</feature>
<proteinExistence type="predicted"/>
<evidence type="ECO:0000259" key="1">
    <source>
        <dbReference type="PROSITE" id="PS50983"/>
    </source>
</evidence>
<dbReference type="PANTHER" id="PTHR42860">
    <property type="entry name" value="VITAMIN B12-BINDING PROTEIN"/>
    <property type="match status" value="1"/>
</dbReference>
<dbReference type="EMBL" id="DYYG01000042">
    <property type="protein sequence ID" value="HJE24837.1"/>
    <property type="molecule type" value="Genomic_DNA"/>
</dbReference>
<dbReference type="InterPro" id="IPR002491">
    <property type="entry name" value="ABC_transptr_periplasmic_BD"/>
</dbReference>